<feature type="non-terminal residue" evidence="1">
    <location>
        <position position="1"/>
    </location>
</feature>
<reference evidence="1" key="1">
    <citation type="journal article" date="2014" name="Front. Microbiol.">
        <title>High frequency of phylogenetically diverse reductive dehalogenase-homologous genes in deep subseafloor sedimentary metagenomes.</title>
        <authorList>
            <person name="Kawai M."/>
            <person name="Futagami T."/>
            <person name="Toyoda A."/>
            <person name="Takaki Y."/>
            <person name="Nishi S."/>
            <person name="Hori S."/>
            <person name="Arai W."/>
            <person name="Tsubouchi T."/>
            <person name="Morono Y."/>
            <person name="Uchiyama I."/>
            <person name="Ito T."/>
            <person name="Fujiyama A."/>
            <person name="Inagaki F."/>
            <person name="Takami H."/>
        </authorList>
    </citation>
    <scope>NUCLEOTIDE SEQUENCE</scope>
    <source>
        <strain evidence="1">Expedition CK06-06</strain>
    </source>
</reference>
<dbReference type="EMBL" id="BART01040826">
    <property type="protein sequence ID" value="GAH20976.1"/>
    <property type="molecule type" value="Genomic_DNA"/>
</dbReference>
<protein>
    <recommendedName>
        <fullName evidence="2">HTH merR-type domain-containing protein</fullName>
    </recommendedName>
</protein>
<dbReference type="AlphaFoldDB" id="X1DJC8"/>
<sequence length="84" mass="9734">NYIKEACQAVDIDPSTYRGWIRRGKIGKEPFSRFSRSIKKAKAKAIIRNVLIIQTAAKKRARTKKIKHVYAILTEKRTVTFLNE</sequence>
<name>X1DJC8_9ZZZZ</name>
<evidence type="ECO:0008006" key="2">
    <source>
        <dbReference type="Google" id="ProtNLM"/>
    </source>
</evidence>
<accession>X1DJC8</accession>
<organism evidence="1">
    <name type="scientific">marine sediment metagenome</name>
    <dbReference type="NCBI Taxonomy" id="412755"/>
    <lineage>
        <taxon>unclassified sequences</taxon>
        <taxon>metagenomes</taxon>
        <taxon>ecological metagenomes</taxon>
    </lineage>
</organism>
<feature type="non-terminal residue" evidence="1">
    <location>
        <position position="84"/>
    </location>
</feature>
<comment type="caution">
    <text evidence="1">The sequence shown here is derived from an EMBL/GenBank/DDBJ whole genome shotgun (WGS) entry which is preliminary data.</text>
</comment>
<proteinExistence type="predicted"/>
<gene>
    <name evidence="1" type="ORF">S01H4_66169</name>
</gene>
<evidence type="ECO:0000313" key="1">
    <source>
        <dbReference type="EMBL" id="GAH20976.1"/>
    </source>
</evidence>